<dbReference type="PANTHER" id="PTHR30537:SF72">
    <property type="entry name" value="LYSR FAMILY TRANSCRIPTIONAL REGULATOR"/>
    <property type="match status" value="1"/>
</dbReference>
<keyword evidence="4" id="KW-0804">Transcription</keyword>
<dbReference type="Gene3D" id="3.40.190.290">
    <property type="match status" value="1"/>
</dbReference>
<evidence type="ECO:0000313" key="6">
    <source>
        <dbReference type="EMBL" id="MZI95019.1"/>
    </source>
</evidence>
<evidence type="ECO:0000256" key="1">
    <source>
        <dbReference type="ARBA" id="ARBA00009437"/>
    </source>
</evidence>
<evidence type="ECO:0000313" key="7">
    <source>
        <dbReference type="Proteomes" id="UP000462621"/>
    </source>
</evidence>
<dbReference type="InterPro" id="IPR036388">
    <property type="entry name" value="WH-like_DNA-bd_sf"/>
</dbReference>
<dbReference type="PROSITE" id="PS50931">
    <property type="entry name" value="HTH_LYSR"/>
    <property type="match status" value="1"/>
</dbReference>
<dbReference type="Gene3D" id="1.10.10.10">
    <property type="entry name" value="Winged helix-like DNA-binding domain superfamily/Winged helix DNA-binding domain"/>
    <property type="match status" value="1"/>
</dbReference>
<evidence type="ECO:0000256" key="4">
    <source>
        <dbReference type="ARBA" id="ARBA00023163"/>
    </source>
</evidence>
<keyword evidence="2" id="KW-0805">Transcription regulation</keyword>
<dbReference type="SUPFAM" id="SSF53850">
    <property type="entry name" value="Periplasmic binding protein-like II"/>
    <property type="match status" value="1"/>
</dbReference>
<dbReference type="PANTHER" id="PTHR30537">
    <property type="entry name" value="HTH-TYPE TRANSCRIPTIONAL REGULATOR"/>
    <property type="match status" value="1"/>
</dbReference>
<dbReference type="Pfam" id="PF00126">
    <property type="entry name" value="HTH_1"/>
    <property type="match status" value="1"/>
</dbReference>
<dbReference type="InterPro" id="IPR005119">
    <property type="entry name" value="LysR_subst-bd"/>
</dbReference>
<evidence type="ECO:0000256" key="3">
    <source>
        <dbReference type="ARBA" id="ARBA00023125"/>
    </source>
</evidence>
<protein>
    <submittedName>
        <fullName evidence="6">LysR family transcriptional regulator</fullName>
    </submittedName>
</protein>
<keyword evidence="3" id="KW-0238">DNA-binding</keyword>
<name>A0A7X4RWB0_9VIBR</name>
<accession>A0A7X4RWB0</accession>
<dbReference type="GO" id="GO:0006351">
    <property type="term" value="P:DNA-templated transcription"/>
    <property type="evidence" value="ECO:0007669"/>
    <property type="project" value="TreeGrafter"/>
</dbReference>
<dbReference type="SUPFAM" id="SSF46785">
    <property type="entry name" value="Winged helix' DNA-binding domain"/>
    <property type="match status" value="1"/>
</dbReference>
<dbReference type="InterPro" id="IPR036390">
    <property type="entry name" value="WH_DNA-bd_sf"/>
</dbReference>
<dbReference type="InterPro" id="IPR058163">
    <property type="entry name" value="LysR-type_TF_proteobact-type"/>
</dbReference>
<dbReference type="AlphaFoldDB" id="A0A7X4RWB0"/>
<evidence type="ECO:0000256" key="2">
    <source>
        <dbReference type="ARBA" id="ARBA00023015"/>
    </source>
</evidence>
<dbReference type="InterPro" id="IPR000847">
    <property type="entry name" value="LysR_HTH_N"/>
</dbReference>
<keyword evidence="7" id="KW-1185">Reference proteome</keyword>
<dbReference type="EMBL" id="WEKT01000043">
    <property type="protein sequence ID" value="MZI95019.1"/>
    <property type="molecule type" value="Genomic_DNA"/>
</dbReference>
<dbReference type="FunFam" id="1.10.10.10:FF:000001">
    <property type="entry name" value="LysR family transcriptional regulator"/>
    <property type="match status" value="1"/>
</dbReference>
<reference evidence="6 7" key="1">
    <citation type="submission" date="2019-10" db="EMBL/GenBank/DDBJ databases">
        <title>Vibrio sp. nov. isolated from a shrimp pond.</title>
        <authorList>
            <person name="Gomez-Gil B."/>
            <person name="Enciso-Ibarra J."/>
            <person name="Enciso-Ibarra K."/>
            <person name="Bolan-Mejia C."/>
        </authorList>
    </citation>
    <scope>NUCLEOTIDE SEQUENCE [LARGE SCALE GENOMIC DNA]</scope>
    <source>
        <strain evidence="6 7">CAIM 722</strain>
    </source>
</reference>
<dbReference type="Pfam" id="PF03466">
    <property type="entry name" value="LysR_substrate"/>
    <property type="match status" value="1"/>
</dbReference>
<dbReference type="Proteomes" id="UP000462621">
    <property type="component" value="Unassembled WGS sequence"/>
</dbReference>
<evidence type="ECO:0000259" key="5">
    <source>
        <dbReference type="PROSITE" id="PS50931"/>
    </source>
</evidence>
<dbReference type="RefSeq" id="WP_161157499.1">
    <property type="nucleotide sequence ID" value="NZ_WEKT01000043.1"/>
</dbReference>
<sequence length="296" mass="33325">MDQLQSLKAFQKVVEKGAFNRAAEALGMPTSTISKAVMDLEKHLKVKLLHRTTRKITITQEGMEYYERTYQLMSELQAIDAEISGKKYAPSGHLRIDCQVSFATLQLIPALKDFQRQYPDITLGLGINDRTADLIDEGIDCVIRLGGQQIPGMVERKLLDLEFVTSASPAFIAQYGMPDSPKLLGKSYPTVAYFRTSSTNSLPLIYEQGSEKVVVDQASYTANNGRGILDMALNGLGIIQHERLFAEPYITQGKLVELFSDWKQRSMPLNIVYPPNRHQSARLQVFIDWMIDTFRA</sequence>
<dbReference type="GO" id="GO:0003700">
    <property type="term" value="F:DNA-binding transcription factor activity"/>
    <property type="evidence" value="ECO:0007669"/>
    <property type="project" value="InterPro"/>
</dbReference>
<proteinExistence type="inferred from homology"/>
<dbReference type="GO" id="GO:0043565">
    <property type="term" value="F:sequence-specific DNA binding"/>
    <property type="evidence" value="ECO:0007669"/>
    <property type="project" value="TreeGrafter"/>
</dbReference>
<comment type="caution">
    <text evidence="6">The sequence shown here is derived from an EMBL/GenBank/DDBJ whole genome shotgun (WGS) entry which is preliminary data.</text>
</comment>
<feature type="domain" description="HTH lysR-type" evidence="5">
    <location>
        <begin position="1"/>
        <end position="59"/>
    </location>
</feature>
<comment type="similarity">
    <text evidence="1">Belongs to the LysR transcriptional regulatory family.</text>
</comment>
<gene>
    <name evidence="6" type="ORF">F9817_17720</name>
</gene>
<organism evidence="6 7">
    <name type="scientific">Vibrio eleionomae</name>
    <dbReference type="NCBI Taxonomy" id="2653505"/>
    <lineage>
        <taxon>Bacteria</taxon>
        <taxon>Pseudomonadati</taxon>
        <taxon>Pseudomonadota</taxon>
        <taxon>Gammaproteobacteria</taxon>
        <taxon>Vibrionales</taxon>
        <taxon>Vibrionaceae</taxon>
        <taxon>Vibrio</taxon>
    </lineage>
</organism>